<dbReference type="PANTHER" id="PTHR46586">
    <property type="entry name" value="ANKYRIN REPEAT-CONTAINING PROTEIN"/>
    <property type="match status" value="1"/>
</dbReference>
<dbReference type="InterPro" id="IPR052050">
    <property type="entry name" value="SecEffector_AnkRepeat"/>
</dbReference>
<gene>
    <name evidence="1" type="ORF">HK105_201003</name>
</gene>
<accession>A0ABR4NIL0</accession>
<comment type="caution">
    <text evidence="1">The sequence shown here is derived from an EMBL/GenBank/DDBJ whole genome shotgun (WGS) entry which is preliminary data.</text>
</comment>
<dbReference type="Gene3D" id="1.25.40.20">
    <property type="entry name" value="Ankyrin repeat-containing domain"/>
    <property type="match status" value="1"/>
</dbReference>
<organism evidence="1 2">
    <name type="scientific">Polyrhizophydium stewartii</name>
    <dbReference type="NCBI Taxonomy" id="2732419"/>
    <lineage>
        <taxon>Eukaryota</taxon>
        <taxon>Fungi</taxon>
        <taxon>Fungi incertae sedis</taxon>
        <taxon>Chytridiomycota</taxon>
        <taxon>Chytridiomycota incertae sedis</taxon>
        <taxon>Chytridiomycetes</taxon>
        <taxon>Rhizophydiales</taxon>
        <taxon>Rhizophydiales incertae sedis</taxon>
        <taxon>Polyrhizophydium</taxon>
    </lineage>
</organism>
<dbReference type="EMBL" id="JADGIZ020000003">
    <property type="protein sequence ID" value="KAL2919360.1"/>
    <property type="molecule type" value="Genomic_DNA"/>
</dbReference>
<evidence type="ECO:0008006" key="3">
    <source>
        <dbReference type="Google" id="ProtNLM"/>
    </source>
</evidence>
<sequence length="406" mass="45425">MVLRLNTLFGRLRRGDLLRAELACLDTAQREELWAAVFAADWQGDLALLPELPRSSKVFEGIRTRSMLERARAALNFNGHVAFKIILRNRWTDLVKNVQPCDVQSSAACVDALWYIKDAIDSGSLQGVSYIAARIAADSGSLELVQFVFEHLHPSFFQFPSRHNPGMCNGVEVVRYLVERHPDLYDGGAMREAASRGNLAVMQLLERHGIEASPRDLIRVATSGGHLHVLQYLHGRFPDCFDKPDIELLAYSANVGVLEFFHTLGMIPFPLGVLEHLLRKGAADCAKWVVSTFGLAASRSWASWACVGRSTAAFEWLVDLPGVEIDATHIRWLVASGSVDVLDVLVRRDMRRIRMVRHFIVERNDAVLAEWLLVRHPRAASARMLRAAELQRRDAVAALLRAHGRG</sequence>
<dbReference type="Proteomes" id="UP001527925">
    <property type="component" value="Unassembled WGS sequence"/>
</dbReference>
<dbReference type="InterPro" id="IPR036770">
    <property type="entry name" value="Ankyrin_rpt-contain_sf"/>
</dbReference>
<evidence type="ECO:0000313" key="1">
    <source>
        <dbReference type="EMBL" id="KAL2919360.1"/>
    </source>
</evidence>
<dbReference type="PANTHER" id="PTHR46586:SF3">
    <property type="entry name" value="ANKYRIN REPEAT-CONTAINING PROTEIN"/>
    <property type="match status" value="1"/>
</dbReference>
<dbReference type="SUPFAM" id="SSF140860">
    <property type="entry name" value="Pseudo ankyrin repeat-like"/>
    <property type="match status" value="1"/>
</dbReference>
<keyword evidence="2" id="KW-1185">Reference proteome</keyword>
<evidence type="ECO:0000313" key="2">
    <source>
        <dbReference type="Proteomes" id="UP001527925"/>
    </source>
</evidence>
<name>A0ABR4NIL0_9FUNG</name>
<protein>
    <recommendedName>
        <fullName evidence="3">Ankyrin repeat protein</fullName>
    </recommendedName>
</protein>
<reference evidence="1 2" key="1">
    <citation type="submission" date="2023-09" db="EMBL/GenBank/DDBJ databases">
        <title>Pangenome analysis of Batrachochytrium dendrobatidis and related Chytrids.</title>
        <authorList>
            <person name="Yacoub M.N."/>
            <person name="Stajich J.E."/>
            <person name="James T.Y."/>
        </authorList>
    </citation>
    <scope>NUCLEOTIDE SEQUENCE [LARGE SCALE GENOMIC DNA]</scope>
    <source>
        <strain evidence="1 2">JEL0888</strain>
    </source>
</reference>
<proteinExistence type="predicted"/>